<gene>
    <name evidence="2" type="ORF">chiPu_0024687</name>
</gene>
<organism evidence="2 3">
    <name type="scientific">Chiloscyllium punctatum</name>
    <name type="common">Brownbanded bambooshark</name>
    <name type="synonym">Hemiscyllium punctatum</name>
    <dbReference type="NCBI Taxonomy" id="137246"/>
    <lineage>
        <taxon>Eukaryota</taxon>
        <taxon>Metazoa</taxon>
        <taxon>Chordata</taxon>
        <taxon>Craniata</taxon>
        <taxon>Vertebrata</taxon>
        <taxon>Chondrichthyes</taxon>
        <taxon>Elasmobranchii</taxon>
        <taxon>Galeomorphii</taxon>
        <taxon>Galeoidea</taxon>
        <taxon>Orectolobiformes</taxon>
        <taxon>Hemiscylliidae</taxon>
        <taxon>Chiloscyllium</taxon>
    </lineage>
</organism>
<dbReference type="InterPro" id="IPR006574">
    <property type="entry name" value="PRY"/>
</dbReference>
<protein>
    <recommendedName>
        <fullName evidence="1">SPRY-associated domain-containing protein</fullName>
    </recommendedName>
</protein>
<proteinExistence type="predicted"/>
<dbReference type="Proteomes" id="UP000287033">
    <property type="component" value="Unassembled WGS sequence"/>
</dbReference>
<dbReference type="Pfam" id="PF13765">
    <property type="entry name" value="PRY"/>
    <property type="match status" value="1"/>
</dbReference>
<evidence type="ECO:0000259" key="1">
    <source>
        <dbReference type="Pfam" id="PF13765"/>
    </source>
</evidence>
<accession>A0A401TDD1</accession>
<evidence type="ECO:0000313" key="3">
    <source>
        <dbReference type="Proteomes" id="UP000287033"/>
    </source>
</evidence>
<dbReference type="AlphaFoldDB" id="A0A401TDD1"/>
<reference evidence="2 3" key="1">
    <citation type="journal article" date="2018" name="Nat. Ecol. Evol.">
        <title>Shark genomes provide insights into elasmobranch evolution and the origin of vertebrates.</title>
        <authorList>
            <person name="Hara Y"/>
            <person name="Yamaguchi K"/>
            <person name="Onimaru K"/>
            <person name="Kadota M"/>
            <person name="Koyanagi M"/>
            <person name="Keeley SD"/>
            <person name="Tatsumi K"/>
            <person name="Tanaka K"/>
            <person name="Motone F"/>
            <person name="Kageyama Y"/>
            <person name="Nozu R"/>
            <person name="Adachi N"/>
            <person name="Nishimura O"/>
            <person name="Nakagawa R"/>
            <person name="Tanegashima C"/>
            <person name="Kiyatake I"/>
            <person name="Matsumoto R"/>
            <person name="Murakumo K"/>
            <person name="Nishida K"/>
            <person name="Terakita A"/>
            <person name="Kuratani S"/>
            <person name="Sato K"/>
            <person name="Hyodo S Kuraku.S."/>
        </authorList>
    </citation>
    <scope>NUCLEOTIDE SEQUENCE [LARGE SCALE GENOMIC DNA]</scope>
</reference>
<evidence type="ECO:0000313" key="2">
    <source>
        <dbReference type="EMBL" id="GCC40661.1"/>
    </source>
</evidence>
<sequence length="34" mass="3743">AAAPTLDLKTANPWLILSQDQASVRFRRQTAMAT</sequence>
<feature type="domain" description="SPRY-associated" evidence="1">
    <location>
        <begin position="5"/>
        <end position="29"/>
    </location>
</feature>
<name>A0A401TDD1_CHIPU</name>
<comment type="caution">
    <text evidence="2">The sequence shown here is derived from an EMBL/GenBank/DDBJ whole genome shotgun (WGS) entry which is preliminary data.</text>
</comment>
<dbReference type="EMBL" id="BEZZ01044115">
    <property type="protein sequence ID" value="GCC40661.1"/>
    <property type="molecule type" value="Genomic_DNA"/>
</dbReference>
<feature type="non-terminal residue" evidence="2">
    <location>
        <position position="1"/>
    </location>
</feature>
<keyword evidence="3" id="KW-1185">Reference proteome</keyword>